<feature type="binding site" evidence="9">
    <location>
        <position position="229"/>
    </location>
    <ligand>
        <name>Mg(2+)</name>
        <dbReference type="ChEBI" id="CHEBI:18420"/>
        <label>2</label>
    </ligand>
</feature>
<reference evidence="12 13" key="1">
    <citation type="submission" date="2019-03" db="EMBL/GenBank/DDBJ databases">
        <title>Deep-cultivation of Planctomycetes and their phenomic and genomic characterization uncovers novel biology.</title>
        <authorList>
            <person name="Wiegand S."/>
            <person name="Jogler M."/>
            <person name="Boedeker C."/>
            <person name="Pinto D."/>
            <person name="Vollmers J."/>
            <person name="Rivas-Marin E."/>
            <person name="Kohn T."/>
            <person name="Peeters S.H."/>
            <person name="Heuer A."/>
            <person name="Rast P."/>
            <person name="Oberbeckmann S."/>
            <person name="Bunk B."/>
            <person name="Jeske O."/>
            <person name="Meyerdierks A."/>
            <person name="Storesund J.E."/>
            <person name="Kallscheuer N."/>
            <person name="Luecker S."/>
            <person name="Lage O.M."/>
            <person name="Pohl T."/>
            <person name="Merkel B.J."/>
            <person name="Hornburger P."/>
            <person name="Mueller R.-W."/>
            <person name="Bruemmer F."/>
            <person name="Labrenz M."/>
            <person name="Spormann A.M."/>
            <person name="Op den Camp H."/>
            <person name="Overmann J."/>
            <person name="Amann R."/>
            <person name="Jetten M.S.M."/>
            <person name="Mascher T."/>
            <person name="Medema M.H."/>
            <person name="Devos D.P."/>
            <person name="Kaster A.-K."/>
            <person name="Ovreas L."/>
            <person name="Rohde M."/>
            <person name="Galperin M.Y."/>
            <person name="Jogler C."/>
        </authorList>
    </citation>
    <scope>NUCLEOTIDE SEQUENCE [LARGE SCALE GENOMIC DNA]</scope>
    <source>
        <strain evidence="12 13">Enr17</strain>
    </source>
</reference>
<feature type="binding site" evidence="9">
    <location>
        <position position="123"/>
    </location>
    <ligand>
        <name>5-phospho-alpha-D-ribose 1-diphosphate</name>
        <dbReference type="ChEBI" id="CHEBI:58017"/>
    </ligand>
</feature>
<dbReference type="NCBIfam" id="TIGR01245">
    <property type="entry name" value="trpD"/>
    <property type="match status" value="1"/>
</dbReference>
<dbReference type="EC" id="2.4.2.18" evidence="9"/>
<dbReference type="GO" id="GO:0004048">
    <property type="term" value="F:anthranilate phosphoribosyltransferase activity"/>
    <property type="evidence" value="ECO:0007669"/>
    <property type="project" value="UniProtKB-UniRule"/>
</dbReference>
<feature type="binding site" evidence="9">
    <location>
        <begin position="93"/>
        <end position="96"/>
    </location>
    <ligand>
        <name>5-phospho-alpha-D-ribose 1-diphosphate</name>
        <dbReference type="ChEBI" id="CHEBI:58017"/>
    </ligand>
</feature>
<accession>A0A518IFZ7</accession>
<dbReference type="Proteomes" id="UP000318313">
    <property type="component" value="Chromosome"/>
</dbReference>
<feature type="binding site" evidence="9">
    <location>
        <begin position="111"/>
        <end position="119"/>
    </location>
    <ligand>
        <name>5-phospho-alpha-D-ribose 1-diphosphate</name>
        <dbReference type="ChEBI" id="CHEBI:58017"/>
    </ligand>
</feature>
<comment type="similarity">
    <text evidence="9">Belongs to the anthranilate phosphoribosyltransferase family.</text>
</comment>
<dbReference type="EMBL" id="CP037452">
    <property type="protein sequence ID" value="QDV52011.1"/>
    <property type="molecule type" value="Genomic_DNA"/>
</dbReference>
<dbReference type="InterPro" id="IPR036320">
    <property type="entry name" value="Glycosyl_Trfase_fam3_N_dom_sf"/>
</dbReference>
<comment type="function">
    <text evidence="9">Catalyzes the transfer of the phosphoribosyl group of 5-phosphorylribose-1-pyrophosphate (PRPP) to anthranilate to yield N-(5'-phosphoribosyl)-anthranilate (PRA).</text>
</comment>
<feature type="binding site" evidence="9">
    <location>
        <position position="83"/>
    </location>
    <ligand>
        <name>anthranilate</name>
        <dbReference type="ChEBI" id="CHEBI:16567"/>
        <label>1</label>
    </ligand>
</feature>
<evidence type="ECO:0000256" key="1">
    <source>
        <dbReference type="ARBA" id="ARBA00004907"/>
    </source>
</evidence>
<keyword evidence="13" id="KW-1185">Reference proteome</keyword>
<evidence type="ECO:0000256" key="2">
    <source>
        <dbReference type="ARBA" id="ARBA00022605"/>
    </source>
</evidence>
<feature type="binding site" evidence="9">
    <location>
        <position position="229"/>
    </location>
    <ligand>
        <name>Mg(2+)</name>
        <dbReference type="ChEBI" id="CHEBI:18420"/>
        <label>1</label>
    </ligand>
</feature>
<keyword evidence="4 9" id="KW-0808">Transferase</keyword>
<evidence type="ECO:0000259" key="10">
    <source>
        <dbReference type="Pfam" id="PF00591"/>
    </source>
</evidence>
<comment type="cofactor">
    <cofactor evidence="9">
        <name>Mg(2+)</name>
        <dbReference type="ChEBI" id="CHEBI:18420"/>
    </cofactor>
    <text evidence="9">Binds 2 magnesium ions per monomer.</text>
</comment>
<evidence type="ECO:0000256" key="9">
    <source>
        <dbReference type="HAMAP-Rule" id="MF_00211"/>
    </source>
</evidence>
<dbReference type="SUPFAM" id="SSF47648">
    <property type="entry name" value="Nucleoside phosphorylase/phosphoribosyltransferase N-terminal domain"/>
    <property type="match status" value="1"/>
</dbReference>
<dbReference type="InterPro" id="IPR005940">
    <property type="entry name" value="Anthranilate_Pribosyl_Tfrase"/>
</dbReference>
<sequence length="343" mass="36341">MSTVLRETLDRLLQGESLESEAAYEAIASIMRGECSEVQIAALLTALRMKGETSDELVGAARAMHERALAIPTKTTGLLDTCGTGGDQLHTFNISTAVAIVAAAAGIPVAKHGNRSVSSSSGSSDVLEALGVRLDLTPEQIGQCLETTGIGFCFAPLLHSAMKYVAPVRRELAIRTIFNYLGPLTNPASAEYQLLGANSGQAAEKIAQALLKLGRKHALVVCGNGELDEISLWGKTTVYEITGSKIRQFEWKAADFGLSECDVSQLAVNSSEQSAQIILDVFHGEQGAARDMVVANAAAALLAAEKASNLEQAVQKASELIDAGKVFEKLKHLIEFTSKIKGE</sequence>
<dbReference type="Pfam" id="PF02885">
    <property type="entry name" value="Glycos_trans_3N"/>
    <property type="match status" value="1"/>
</dbReference>
<feature type="binding site" evidence="9">
    <location>
        <position position="91"/>
    </location>
    <ligand>
        <name>5-phospho-alpha-D-ribose 1-diphosphate</name>
        <dbReference type="ChEBI" id="CHEBI:58017"/>
    </ligand>
</feature>
<dbReference type="UniPathway" id="UPA00035">
    <property type="reaction ID" value="UER00041"/>
</dbReference>
<dbReference type="InterPro" id="IPR000312">
    <property type="entry name" value="Glycosyl_Trfase_fam3"/>
</dbReference>
<comment type="caution">
    <text evidence="9">Lacks conserved residue(s) required for the propagation of feature annotation.</text>
</comment>
<feature type="binding site" evidence="9">
    <location>
        <position position="95"/>
    </location>
    <ligand>
        <name>Mg(2+)</name>
        <dbReference type="ChEBI" id="CHEBI:18420"/>
        <label>1</label>
    </ligand>
</feature>
<feature type="binding site" evidence="9">
    <location>
        <position position="114"/>
    </location>
    <ligand>
        <name>anthranilate</name>
        <dbReference type="ChEBI" id="CHEBI:16567"/>
        <label>1</label>
    </ligand>
</feature>
<dbReference type="AlphaFoldDB" id="A0A518IFZ7"/>
<dbReference type="Gene3D" id="1.20.970.10">
    <property type="entry name" value="Transferase, Pyrimidine Nucleoside Phosphorylase, Chain C"/>
    <property type="match status" value="1"/>
</dbReference>
<organism evidence="12 13">
    <name type="scientific">Gimesia fumaroli</name>
    <dbReference type="NCBI Taxonomy" id="2527976"/>
    <lineage>
        <taxon>Bacteria</taxon>
        <taxon>Pseudomonadati</taxon>
        <taxon>Planctomycetota</taxon>
        <taxon>Planctomycetia</taxon>
        <taxon>Planctomycetales</taxon>
        <taxon>Planctomycetaceae</taxon>
        <taxon>Gimesia</taxon>
    </lineage>
</organism>
<dbReference type="KEGG" id="gfm:Enr17x_40700"/>
<keyword evidence="3 9" id="KW-0328">Glycosyltransferase</keyword>
<evidence type="ECO:0000256" key="6">
    <source>
        <dbReference type="ARBA" id="ARBA00023141"/>
    </source>
</evidence>
<comment type="pathway">
    <text evidence="1 9">Amino-acid biosynthesis; L-tryptophan biosynthesis; L-tryptophan from chorismate: step 2/5.</text>
</comment>
<dbReference type="GO" id="GO:0000287">
    <property type="term" value="F:magnesium ion binding"/>
    <property type="evidence" value="ECO:0007669"/>
    <property type="project" value="UniProtKB-UniRule"/>
</dbReference>
<dbReference type="Gene3D" id="3.40.1030.10">
    <property type="entry name" value="Nucleoside phosphorylase/phosphoribosyltransferase catalytic domain"/>
    <property type="match status" value="1"/>
</dbReference>
<protein>
    <recommendedName>
        <fullName evidence="9">Anthranilate phosphoribosyltransferase</fullName>
        <ecNumber evidence="9">2.4.2.18</ecNumber>
    </recommendedName>
</protein>
<proteinExistence type="inferred from homology"/>
<comment type="similarity">
    <text evidence="8">In the C-terminal section; belongs to the anthranilate phosphoribosyltransferase family.</text>
</comment>
<evidence type="ECO:0000256" key="4">
    <source>
        <dbReference type="ARBA" id="ARBA00022679"/>
    </source>
</evidence>
<evidence type="ECO:0000259" key="11">
    <source>
        <dbReference type="Pfam" id="PF02885"/>
    </source>
</evidence>
<name>A0A518IFZ7_9PLAN</name>
<dbReference type="PANTHER" id="PTHR43285">
    <property type="entry name" value="ANTHRANILATE PHOSPHORIBOSYLTRANSFERASE"/>
    <property type="match status" value="1"/>
</dbReference>
<dbReference type="FunFam" id="3.40.1030.10:FF:000002">
    <property type="entry name" value="Anthranilate phosphoribosyltransferase"/>
    <property type="match status" value="1"/>
</dbReference>
<evidence type="ECO:0000313" key="12">
    <source>
        <dbReference type="EMBL" id="QDV52011.1"/>
    </source>
</evidence>
<keyword evidence="6 9" id="KW-0057">Aromatic amino acid biosynthesis</keyword>
<comment type="catalytic activity">
    <reaction evidence="7 9">
        <text>N-(5-phospho-beta-D-ribosyl)anthranilate + diphosphate = 5-phospho-alpha-D-ribose 1-diphosphate + anthranilate</text>
        <dbReference type="Rhea" id="RHEA:11768"/>
        <dbReference type="ChEBI" id="CHEBI:16567"/>
        <dbReference type="ChEBI" id="CHEBI:18277"/>
        <dbReference type="ChEBI" id="CHEBI:33019"/>
        <dbReference type="ChEBI" id="CHEBI:58017"/>
        <dbReference type="EC" id="2.4.2.18"/>
    </reaction>
</comment>
<keyword evidence="5 9" id="KW-0822">Tryptophan biosynthesis</keyword>
<dbReference type="RefSeq" id="WP_145311388.1">
    <property type="nucleotide sequence ID" value="NZ_CP037452.1"/>
</dbReference>
<dbReference type="Pfam" id="PF00591">
    <property type="entry name" value="Glycos_transf_3"/>
    <property type="match status" value="1"/>
</dbReference>
<evidence type="ECO:0000313" key="13">
    <source>
        <dbReference type="Proteomes" id="UP000318313"/>
    </source>
</evidence>
<dbReference type="PANTHER" id="PTHR43285:SF2">
    <property type="entry name" value="ANTHRANILATE PHOSPHORIBOSYLTRANSFERASE"/>
    <property type="match status" value="1"/>
</dbReference>
<feature type="binding site" evidence="9">
    <location>
        <begin position="86"/>
        <end position="87"/>
    </location>
    <ligand>
        <name>5-phospho-alpha-D-ribose 1-diphosphate</name>
        <dbReference type="ChEBI" id="CHEBI:58017"/>
    </ligand>
</feature>
<evidence type="ECO:0000256" key="8">
    <source>
        <dbReference type="ARBA" id="ARBA00061188"/>
    </source>
</evidence>
<dbReference type="SUPFAM" id="SSF52418">
    <property type="entry name" value="Nucleoside phosphorylase/phosphoribosyltransferase catalytic domain"/>
    <property type="match status" value="1"/>
</dbReference>
<comment type="subunit">
    <text evidence="9">Homodimer.</text>
</comment>
<evidence type="ECO:0000256" key="5">
    <source>
        <dbReference type="ARBA" id="ARBA00022822"/>
    </source>
</evidence>
<dbReference type="OrthoDB" id="9806430at2"/>
<keyword evidence="9" id="KW-0479">Metal-binding</keyword>
<evidence type="ECO:0000256" key="7">
    <source>
        <dbReference type="ARBA" id="ARBA00052328"/>
    </source>
</evidence>
<dbReference type="InterPro" id="IPR017459">
    <property type="entry name" value="Glycosyl_Trfase_fam3_N_dom"/>
</dbReference>
<keyword evidence="2 9" id="KW-0028">Amino-acid biosynthesis</keyword>
<feature type="binding site" evidence="9">
    <location>
        <position position="169"/>
    </location>
    <ligand>
        <name>anthranilate</name>
        <dbReference type="ChEBI" id="CHEBI:16567"/>
        <label>2</label>
    </ligand>
</feature>
<feature type="binding site" evidence="9">
    <location>
        <position position="83"/>
    </location>
    <ligand>
        <name>5-phospho-alpha-D-ribose 1-diphosphate</name>
        <dbReference type="ChEBI" id="CHEBI:58017"/>
    </ligand>
</feature>
<feature type="domain" description="Glycosyl transferase family 3" evidence="10">
    <location>
        <begin position="77"/>
        <end position="325"/>
    </location>
</feature>
<feature type="domain" description="Glycosyl transferase family 3 N-terminal" evidence="11">
    <location>
        <begin position="7"/>
        <end position="68"/>
    </location>
</feature>
<gene>
    <name evidence="9 12" type="primary">trpD</name>
    <name evidence="12" type="ORF">Enr17x_40700</name>
</gene>
<dbReference type="InterPro" id="IPR035902">
    <property type="entry name" value="Nuc_phospho_transferase"/>
</dbReference>
<keyword evidence="9" id="KW-0460">Magnesium</keyword>
<dbReference type="GO" id="GO:0000162">
    <property type="term" value="P:L-tryptophan biosynthetic process"/>
    <property type="evidence" value="ECO:0007669"/>
    <property type="project" value="UniProtKB-UniRule"/>
</dbReference>
<dbReference type="GO" id="GO:0005829">
    <property type="term" value="C:cytosol"/>
    <property type="evidence" value="ECO:0007669"/>
    <property type="project" value="TreeGrafter"/>
</dbReference>
<feature type="binding site" evidence="9">
    <location>
        <position position="228"/>
    </location>
    <ligand>
        <name>Mg(2+)</name>
        <dbReference type="ChEBI" id="CHEBI:18420"/>
        <label>2</label>
    </ligand>
</feature>
<dbReference type="HAMAP" id="MF_00211">
    <property type="entry name" value="TrpD"/>
    <property type="match status" value="1"/>
</dbReference>
<evidence type="ECO:0000256" key="3">
    <source>
        <dbReference type="ARBA" id="ARBA00022676"/>
    </source>
</evidence>